<feature type="coiled-coil region" evidence="10">
    <location>
        <begin position="176"/>
        <end position="210"/>
    </location>
</feature>
<dbReference type="SUPFAM" id="SSF55190">
    <property type="entry name" value="Arginyl-tRNA synthetase (ArgRS), N-terminal 'additional' domain"/>
    <property type="match status" value="1"/>
</dbReference>
<dbReference type="PANTHER" id="PTHR11956:SF5">
    <property type="entry name" value="ARGININE--TRNA LIGASE, CYTOPLASMIC"/>
    <property type="match status" value="1"/>
</dbReference>
<dbReference type="InterPro" id="IPR005148">
    <property type="entry name" value="Arg-tRNA-synth_N"/>
</dbReference>
<dbReference type="SMART" id="SM01016">
    <property type="entry name" value="Arg_tRNA_synt_N"/>
    <property type="match status" value="1"/>
</dbReference>
<dbReference type="InterPro" id="IPR008909">
    <property type="entry name" value="DALR_anticod-bd"/>
</dbReference>
<evidence type="ECO:0000256" key="7">
    <source>
        <dbReference type="ARBA" id="ARBA00049339"/>
    </source>
</evidence>
<dbReference type="GO" id="GO:0004814">
    <property type="term" value="F:arginine-tRNA ligase activity"/>
    <property type="evidence" value="ECO:0007669"/>
    <property type="project" value="UniProtKB-UniRule"/>
</dbReference>
<feature type="short sequence motif" description="'HIGH' region" evidence="8">
    <location>
        <begin position="111"/>
        <end position="121"/>
    </location>
</feature>
<dbReference type="EC" id="6.1.1.19" evidence="8"/>
<sequence length="542" mass="62738">MFLLFIEDVIRTLGSFADPRLIKESEHADLSTTIAFKIAKERNKKPEEVANSIVEEIQPKGYVGRIESVNGYINFFASHEFLEDTVKVILSDPNYGSLNFKKKVLIEHTSANPDGPLHIGHIRNAVIGDTLVRFFKKAGFDVTSHYYVNDMGRQMAITVLGVEKFGLSNKKQDHAIADAYISANRLLEEKKELEKEVEKLMISYELGDAETVKKFRETIEFAMKGIRETLKNLGVHHDSFIWESEFVRNGYVNRVLELLDSKGLIKKEKAWIVEFGDIKDVVLKRENGTTLYITRDLAYHLWKSENYERIINVWGADHKLYGEQLCRILDEIGVKRPEIVFFEFVSLPEGKMSTRKGRFISADDLMEKVKEEVKKLISNRELSEEERERIANIVAIGAIRFDFLKIAPEKPMVFDMKKAIDFERQTASYIQYTHSRACSILRKSDEREEFRAEMCNKTERDLIVLLSKMPYCVKRVIEELKPNIFADYLLSVASKFNDFYRDYPVLKAEDELRKHRLAIVKAVRNVLRIGLDLLGIEAPERM</sequence>
<dbReference type="InterPro" id="IPR036695">
    <property type="entry name" value="Arg-tRNA-synth_N_sf"/>
</dbReference>
<proteinExistence type="inferred from homology"/>
<keyword evidence="4 8" id="KW-0067">ATP-binding</keyword>
<dbReference type="PRINTS" id="PR01038">
    <property type="entry name" value="TRNASYNTHARG"/>
</dbReference>
<dbReference type="InterPro" id="IPR009080">
    <property type="entry name" value="tRNAsynth_Ia_anticodon-bd"/>
</dbReference>
<keyword evidence="10" id="KW-0175">Coiled coil</keyword>
<evidence type="ECO:0000256" key="6">
    <source>
        <dbReference type="ARBA" id="ARBA00023146"/>
    </source>
</evidence>
<comment type="catalytic activity">
    <reaction evidence="7 8">
        <text>tRNA(Arg) + L-arginine + ATP = L-arginyl-tRNA(Arg) + AMP + diphosphate</text>
        <dbReference type="Rhea" id="RHEA:20301"/>
        <dbReference type="Rhea" id="RHEA-COMP:9658"/>
        <dbReference type="Rhea" id="RHEA-COMP:9673"/>
        <dbReference type="ChEBI" id="CHEBI:30616"/>
        <dbReference type="ChEBI" id="CHEBI:32682"/>
        <dbReference type="ChEBI" id="CHEBI:33019"/>
        <dbReference type="ChEBI" id="CHEBI:78442"/>
        <dbReference type="ChEBI" id="CHEBI:78513"/>
        <dbReference type="ChEBI" id="CHEBI:456215"/>
        <dbReference type="EC" id="6.1.1.19"/>
    </reaction>
</comment>
<dbReference type="HAMAP" id="MF_00123">
    <property type="entry name" value="Arg_tRNA_synth"/>
    <property type="match status" value="1"/>
</dbReference>
<comment type="caution">
    <text evidence="13">The sequence shown here is derived from an EMBL/GenBank/DDBJ whole genome shotgun (WGS) entry which is preliminary data.</text>
</comment>
<dbReference type="AlphaFoldDB" id="A0A7J2TJA6"/>
<dbReference type="EMBL" id="DSLA01000092">
    <property type="protein sequence ID" value="HEH35645.1"/>
    <property type="molecule type" value="Genomic_DNA"/>
</dbReference>
<keyword evidence="3 8" id="KW-0547">Nucleotide-binding</keyword>
<dbReference type="FunFam" id="1.10.730.10:FF:000006">
    <property type="entry name" value="Arginyl-tRNA synthetase 2, mitochondrial"/>
    <property type="match status" value="1"/>
</dbReference>
<keyword evidence="2 8" id="KW-0436">Ligase</keyword>
<keyword evidence="6 8" id="KW-0030">Aminoacyl-tRNA synthetase</keyword>
<dbReference type="GO" id="GO:0005737">
    <property type="term" value="C:cytoplasm"/>
    <property type="evidence" value="ECO:0007669"/>
    <property type="project" value="UniProtKB-SubCell"/>
</dbReference>
<comment type="similarity">
    <text evidence="1 8 9">Belongs to the class-I aminoacyl-tRNA synthetase family.</text>
</comment>
<evidence type="ECO:0000256" key="8">
    <source>
        <dbReference type="HAMAP-Rule" id="MF_00123"/>
    </source>
</evidence>
<feature type="domain" description="Arginyl tRNA synthetase N-terminal" evidence="12">
    <location>
        <begin position="3"/>
        <end position="77"/>
    </location>
</feature>
<dbReference type="CDD" id="cd00671">
    <property type="entry name" value="ArgRS_core"/>
    <property type="match status" value="1"/>
</dbReference>
<protein>
    <recommendedName>
        <fullName evidence="8">Arginine--tRNA ligase</fullName>
        <ecNumber evidence="8">6.1.1.19</ecNumber>
    </recommendedName>
    <alternativeName>
        <fullName evidence="8">Arginyl-tRNA synthetase</fullName>
        <shortName evidence="8">ArgRS</shortName>
    </alternativeName>
</protein>
<dbReference type="CDD" id="cd07956">
    <property type="entry name" value="Anticodon_Ia_Arg"/>
    <property type="match status" value="1"/>
</dbReference>
<dbReference type="InterPro" id="IPR035684">
    <property type="entry name" value="ArgRS_core"/>
</dbReference>
<evidence type="ECO:0000256" key="4">
    <source>
        <dbReference type="ARBA" id="ARBA00022840"/>
    </source>
</evidence>
<dbReference type="SUPFAM" id="SSF52374">
    <property type="entry name" value="Nucleotidylyl transferase"/>
    <property type="match status" value="1"/>
</dbReference>
<evidence type="ECO:0000313" key="13">
    <source>
        <dbReference type="EMBL" id="HEH35645.1"/>
    </source>
</evidence>
<name>A0A7J2TJA6_ARCFL</name>
<dbReference type="Pfam" id="PF03485">
    <property type="entry name" value="Arg_tRNA_synt_N"/>
    <property type="match status" value="1"/>
</dbReference>
<evidence type="ECO:0000256" key="10">
    <source>
        <dbReference type="SAM" id="Coils"/>
    </source>
</evidence>
<feature type="domain" description="DALR anticodon binding" evidence="11">
    <location>
        <begin position="430"/>
        <end position="542"/>
    </location>
</feature>
<accession>A0A7J2TJA6</accession>
<evidence type="ECO:0000256" key="5">
    <source>
        <dbReference type="ARBA" id="ARBA00022917"/>
    </source>
</evidence>
<reference evidence="13" key="1">
    <citation type="journal article" date="2020" name="mSystems">
        <title>Genome- and Community-Level Interaction Insights into Carbon Utilization and Element Cycling Functions of Hydrothermarchaeota in Hydrothermal Sediment.</title>
        <authorList>
            <person name="Zhou Z."/>
            <person name="Liu Y."/>
            <person name="Xu W."/>
            <person name="Pan J."/>
            <person name="Luo Z.H."/>
            <person name="Li M."/>
        </authorList>
    </citation>
    <scope>NUCLEOTIDE SEQUENCE [LARGE SCALE GENOMIC DNA]</scope>
    <source>
        <strain evidence="13">SpSt-26</strain>
    </source>
</reference>
<dbReference type="PANTHER" id="PTHR11956">
    <property type="entry name" value="ARGINYL-TRNA SYNTHETASE"/>
    <property type="match status" value="1"/>
</dbReference>
<dbReference type="InterPro" id="IPR014729">
    <property type="entry name" value="Rossmann-like_a/b/a_fold"/>
</dbReference>
<gene>
    <name evidence="8" type="primary">argS</name>
    <name evidence="13" type="ORF">ENP88_05785</name>
</gene>
<organism evidence="13">
    <name type="scientific">Archaeoglobus fulgidus</name>
    <dbReference type="NCBI Taxonomy" id="2234"/>
    <lineage>
        <taxon>Archaea</taxon>
        <taxon>Methanobacteriati</taxon>
        <taxon>Methanobacteriota</taxon>
        <taxon>Archaeoglobi</taxon>
        <taxon>Archaeoglobales</taxon>
        <taxon>Archaeoglobaceae</taxon>
        <taxon>Archaeoglobus</taxon>
    </lineage>
</organism>
<dbReference type="Gene3D" id="1.10.730.10">
    <property type="entry name" value="Isoleucyl-tRNA Synthetase, Domain 1"/>
    <property type="match status" value="1"/>
</dbReference>
<dbReference type="Gene3D" id="3.30.1360.70">
    <property type="entry name" value="Arginyl tRNA synthetase N-terminal domain"/>
    <property type="match status" value="1"/>
</dbReference>
<evidence type="ECO:0000256" key="1">
    <source>
        <dbReference type="ARBA" id="ARBA00005594"/>
    </source>
</evidence>
<evidence type="ECO:0000256" key="3">
    <source>
        <dbReference type="ARBA" id="ARBA00022741"/>
    </source>
</evidence>
<dbReference type="InterPro" id="IPR001278">
    <property type="entry name" value="Arg-tRNA-ligase"/>
</dbReference>
<dbReference type="SMART" id="SM00836">
    <property type="entry name" value="DALR_1"/>
    <property type="match status" value="1"/>
</dbReference>
<dbReference type="GO" id="GO:0005524">
    <property type="term" value="F:ATP binding"/>
    <property type="evidence" value="ECO:0007669"/>
    <property type="project" value="UniProtKB-UniRule"/>
</dbReference>
<dbReference type="Pfam" id="PF00750">
    <property type="entry name" value="tRNA-synt_1d"/>
    <property type="match status" value="1"/>
</dbReference>
<evidence type="ECO:0000259" key="12">
    <source>
        <dbReference type="SMART" id="SM01016"/>
    </source>
</evidence>
<keyword evidence="8" id="KW-0963">Cytoplasm</keyword>
<evidence type="ECO:0000256" key="2">
    <source>
        <dbReference type="ARBA" id="ARBA00022598"/>
    </source>
</evidence>
<dbReference type="Gene3D" id="3.40.50.620">
    <property type="entry name" value="HUPs"/>
    <property type="match status" value="1"/>
</dbReference>
<dbReference type="NCBIfam" id="TIGR00456">
    <property type="entry name" value="argS"/>
    <property type="match status" value="1"/>
</dbReference>
<evidence type="ECO:0000259" key="11">
    <source>
        <dbReference type="SMART" id="SM00836"/>
    </source>
</evidence>
<evidence type="ECO:0000256" key="9">
    <source>
        <dbReference type="RuleBase" id="RU363038"/>
    </source>
</evidence>
<dbReference type="SUPFAM" id="SSF47323">
    <property type="entry name" value="Anticodon-binding domain of a subclass of class I aminoacyl-tRNA synthetases"/>
    <property type="match status" value="1"/>
</dbReference>
<dbReference type="Pfam" id="PF05746">
    <property type="entry name" value="DALR_1"/>
    <property type="match status" value="1"/>
</dbReference>
<keyword evidence="5 8" id="KW-0648">Protein biosynthesis</keyword>
<comment type="subcellular location">
    <subcellularLocation>
        <location evidence="8">Cytoplasm</location>
    </subcellularLocation>
</comment>
<dbReference type="GO" id="GO:0006420">
    <property type="term" value="P:arginyl-tRNA aminoacylation"/>
    <property type="evidence" value="ECO:0007669"/>
    <property type="project" value="UniProtKB-UniRule"/>
</dbReference>